<feature type="compositionally biased region" description="Basic and acidic residues" evidence="1">
    <location>
        <begin position="107"/>
        <end position="117"/>
    </location>
</feature>
<feature type="domain" description="DUF630" evidence="3">
    <location>
        <begin position="1"/>
        <end position="60"/>
    </location>
</feature>
<feature type="compositionally biased region" description="Low complexity" evidence="1">
    <location>
        <begin position="300"/>
        <end position="310"/>
    </location>
</feature>
<dbReference type="Pfam" id="PF04782">
    <property type="entry name" value="DUF632"/>
    <property type="match status" value="1"/>
</dbReference>
<dbReference type="Gramene" id="Kaladp0011s0285.1.v1.1">
    <property type="protein sequence ID" value="Kaladp0011s0285.1.v1.1"/>
    <property type="gene ID" value="Kaladp0011s0285.v1.1"/>
</dbReference>
<feature type="region of interest" description="Disordered" evidence="1">
    <location>
        <begin position="194"/>
        <end position="351"/>
    </location>
</feature>
<evidence type="ECO:0000313" key="4">
    <source>
        <dbReference type="EnsemblPlants" id="Kaladp0011s0285.3.v1.1"/>
    </source>
</evidence>
<feature type="domain" description="DUF632" evidence="2">
    <location>
        <begin position="515"/>
        <end position="832"/>
    </location>
</feature>
<dbReference type="Gramene" id="Kaladp0011s0285.3.v1.1">
    <property type="protein sequence ID" value="Kaladp0011s0285.3.v1.1"/>
    <property type="gene ID" value="Kaladp0011s0285.v1.1"/>
</dbReference>
<evidence type="ECO:0000313" key="5">
    <source>
        <dbReference type="Proteomes" id="UP000594263"/>
    </source>
</evidence>
<feature type="compositionally biased region" description="Pro residues" evidence="1">
    <location>
        <begin position="335"/>
        <end position="345"/>
    </location>
</feature>
<feature type="compositionally biased region" description="Basic and acidic residues" evidence="1">
    <location>
        <begin position="452"/>
        <end position="478"/>
    </location>
</feature>
<evidence type="ECO:0000256" key="1">
    <source>
        <dbReference type="SAM" id="MobiDB-lite"/>
    </source>
</evidence>
<feature type="region of interest" description="Disordered" evidence="1">
    <location>
        <begin position="490"/>
        <end position="511"/>
    </location>
</feature>
<dbReference type="InterPro" id="IPR006867">
    <property type="entry name" value="DUF632"/>
</dbReference>
<dbReference type="EnsemblPlants" id="Kaladp0011s0285.3.v1.1">
    <property type="protein sequence ID" value="Kaladp0011s0285.3.v1.1"/>
    <property type="gene ID" value="Kaladp0011s0285.v1.1"/>
</dbReference>
<reference evidence="4" key="1">
    <citation type="submission" date="2021-01" db="UniProtKB">
        <authorList>
            <consortium name="EnsemblPlants"/>
        </authorList>
    </citation>
    <scope>IDENTIFICATION</scope>
</reference>
<dbReference type="Proteomes" id="UP000594263">
    <property type="component" value="Unplaced"/>
</dbReference>
<dbReference type="Pfam" id="PF04783">
    <property type="entry name" value="DUF630"/>
    <property type="match status" value="1"/>
</dbReference>
<feature type="compositionally biased region" description="Polar residues" evidence="1">
    <location>
        <begin position="215"/>
        <end position="239"/>
    </location>
</feature>
<proteinExistence type="predicted"/>
<feature type="region of interest" description="Disordered" evidence="1">
    <location>
        <begin position="64"/>
        <end position="141"/>
    </location>
</feature>
<dbReference type="PANTHER" id="PTHR21450:SF2">
    <property type="entry name" value="FAMILY PROTEIN, PUTATIVE (DUF630 AND DUF632)-RELATED"/>
    <property type="match status" value="1"/>
</dbReference>
<feature type="region of interest" description="Disordered" evidence="1">
    <location>
        <begin position="867"/>
        <end position="890"/>
    </location>
</feature>
<organism evidence="4 5">
    <name type="scientific">Kalanchoe fedtschenkoi</name>
    <name type="common">Lavender scallops</name>
    <name type="synonym">South American air plant</name>
    <dbReference type="NCBI Taxonomy" id="63787"/>
    <lineage>
        <taxon>Eukaryota</taxon>
        <taxon>Viridiplantae</taxon>
        <taxon>Streptophyta</taxon>
        <taxon>Embryophyta</taxon>
        <taxon>Tracheophyta</taxon>
        <taxon>Spermatophyta</taxon>
        <taxon>Magnoliopsida</taxon>
        <taxon>eudicotyledons</taxon>
        <taxon>Gunneridae</taxon>
        <taxon>Pentapetalae</taxon>
        <taxon>Saxifragales</taxon>
        <taxon>Crassulaceae</taxon>
        <taxon>Kalanchoe</taxon>
    </lineage>
</organism>
<sequence>MGCGGSKDVDESMLVKLCRERKELIKAAAEHRYALAAAHLCYLKSLRDIGDSLQKFVDEEIVIGGSSEPDSPVLTLPSEEGKARRSDGKSSSSSTSISHSASHSHGHSPDAGREEGSHLPLSSESDSELDPSHKHVDSPSENIYYRSEMEAPYYPPYDPYATMGFWGPPAGNSYAYYMRKTPTEPLTVFKVPQRPITNRIRRKSRKASKRHVTAFENSQGSPSSGYENGLSDNASNYRKNTTRKHATISKDTHGKTDPKDSQLGYSDLKYMRRTPAVPSTGYGYANLQRSPSNEFRQDTSNNYSNYSQYNDGGYFGFLSGSSMQNESDNYRTQRDPPPPPEPPAPNASGWDFMNIFNTWDQLEPSYYPGAKYTSTSSSPDSKKVREMEGIPDLEYETDSETFKPVDKGKKLKEDEYPDYGEGTSRPVPSQYSDETFWTMSSQRTSDTSKAMRSRESRKKEDIRNTPDHSLSKSPETEFIRKKGVTFEMDKSPRHDVEPVRPDSETTLATHGTRDLQEVVREIKDEFQAASQNGREILLLLEVGTLPYQSRSALLKAVLYRLLDLRASSKIPSSGQYMQMASRTMKMAKTLYGDLEGELNRKPGKLSIVMDELYAWEKKLYKEVKDEERLRVSYEKACKRLRGMDVRGAEATKIDGIQASIKKYLTKIKVQIKSIEAISCRINILRDKELEPQLNDLICGLIQMWKSMLICHQKQFQAIVESKHHTLKANIGFRRDSSLRATFELEVELVNWCSNFRSWIVSQKSFIKSMNDWLMKCLSQEQEVTADGPVPFSPGRMKAPQVFIICHDWFQAMEGISEHEVKRAMDEFAFMLHQLWERQDVEQRQRLRSEDLIKQYEKMLRTYRMEKGKMEDEHETALSERTAGSMVPSESKFSQLDDLKSDLDSMRKRLEEERARHKESVQQIHSTTSDSIQSGLIPIFEALKNFSSEALQAHEQVRLHST</sequence>
<feature type="compositionally biased region" description="Low complexity" evidence="1">
    <location>
        <begin position="90"/>
        <end position="103"/>
    </location>
</feature>
<dbReference type="PANTHER" id="PTHR21450">
    <property type="entry name" value="PROTEIN ALTERED PHOSPHATE STARVATION RESPONSE 1"/>
    <property type="match status" value="1"/>
</dbReference>
<dbReference type="OMA" id="KSMLKCH"/>
<dbReference type="EnsemblPlants" id="Kaladp0011s0285.1.v1.1">
    <property type="protein sequence ID" value="Kaladp0011s0285.1.v1.1"/>
    <property type="gene ID" value="Kaladp0011s0285.v1.1"/>
</dbReference>
<feature type="compositionally biased region" description="Basic residues" evidence="1">
    <location>
        <begin position="199"/>
        <end position="212"/>
    </location>
</feature>
<evidence type="ECO:0000259" key="3">
    <source>
        <dbReference type="Pfam" id="PF04783"/>
    </source>
</evidence>
<dbReference type="InterPro" id="IPR006868">
    <property type="entry name" value="DUF630"/>
</dbReference>
<keyword evidence="5" id="KW-1185">Reference proteome</keyword>
<feature type="region of interest" description="Disordered" evidence="1">
    <location>
        <begin position="367"/>
        <end position="478"/>
    </location>
</feature>
<feature type="compositionally biased region" description="Basic and acidic residues" evidence="1">
    <location>
        <begin position="490"/>
        <end position="503"/>
    </location>
</feature>
<feature type="compositionally biased region" description="Basic and acidic residues" evidence="1">
    <location>
        <begin position="400"/>
        <end position="414"/>
    </location>
</feature>
<feature type="compositionally biased region" description="Acidic residues" evidence="1">
    <location>
        <begin position="389"/>
        <end position="399"/>
    </location>
</feature>
<evidence type="ECO:0000259" key="2">
    <source>
        <dbReference type="Pfam" id="PF04782"/>
    </source>
</evidence>
<dbReference type="AlphaFoldDB" id="A0A7N0RGM7"/>
<feature type="compositionally biased region" description="Polar residues" evidence="1">
    <location>
        <begin position="426"/>
        <end position="450"/>
    </location>
</feature>
<protein>
    <submittedName>
        <fullName evidence="4">Uncharacterized protein</fullName>
    </submittedName>
</protein>
<accession>A0A7N0RGM7</accession>
<feature type="compositionally biased region" description="Basic and acidic residues" evidence="1">
    <location>
        <begin position="248"/>
        <end position="260"/>
    </location>
</feature>
<feature type="compositionally biased region" description="Basic and acidic residues" evidence="1">
    <location>
        <begin position="79"/>
        <end position="88"/>
    </location>
</feature>
<name>A0A7N0RGM7_KALFE</name>
<feature type="compositionally biased region" description="Basic and acidic residues" evidence="1">
    <location>
        <begin position="867"/>
        <end position="877"/>
    </location>
</feature>